<name>A0A0E9QLS6_ANGAN</name>
<protein>
    <submittedName>
        <fullName evidence="1">Uncharacterized protein</fullName>
    </submittedName>
</protein>
<accession>A0A0E9QLS6</accession>
<sequence length="44" mass="5370">MLPAFQTDLMQFQSLVTCMAREFLLISQFDGLHWWSWNIPFFWS</sequence>
<reference evidence="1" key="1">
    <citation type="submission" date="2014-11" db="EMBL/GenBank/DDBJ databases">
        <authorList>
            <person name="Amaro Gonzalez C."/>
        </authorList>
    </citation>
    <scope>NUCLEOTIDE SEQUENCE</scope>
</reference>
<evidence type="ECO:0000313" key="1">
    <source>
        <dbReference type="EMBL" id="JAH17260.1"/>
    </source>
</evidence>
<dbReference type="EMBL" id="GBXM01091317">
    <property type="protein sequence ID" value="JAH17260.1"/>
    <property type="molecule type" value="Transcribed_RNA"/>
</dbReference>
<organism evidence="1">
    <name type="scientific">Anguilla anguilla</name>
    <name type="common">European freshwater eel</name>
    <name type="synonym">Muraena anguilla</name>
    <dbReference type="NCBI Taxonomy" id="7936"/>
    <lineage>
        <taxon>Eukaryota</taxon>
        <taxon>Metazoa</taxon>
        <taxon>Chordata</taxon>
        <taxon>Craniata</taxon>
        <taxon>Vertebrata</taxon>
        <taxon>Euteleostomi</taxon>
        <taxon>Actinopterygii</taxon>
        <taxon>Neopterygii</taxon>
        <taxon>Teleostei</taxon>
        <taxon>Anguilliformes</taxon>
        <taxon>Anguillidae</taxon>
        <taxon>Anguilla</taxon>
    </lineage>
</organism>
<proteinExistence type="predicted"/>
<reference evidence="1" key="2">
    <citation type="journal article" date="2015" name="Fish Shellfish Immunol.">
        <title>Early steps in the European eel (Anguilla anguilla)-Vibrio vulnificus interaction in the gills: Role of the RtxA13 toxin.</title>
        <authorList>
            <person name="Callol A."/>
            <person name="Pajuelo D."/>
            <person name="Ebbesson L."/>
            <person name="Teles M."/>
            <person name="MacKenzie S."/>
            <person name="Amaro C."/>
        </authorList>
    </citation>
    <scope>NUCLEOTIDE SEQUENCE</scope>
</reference>
<dbReference type="AlphaFoldDB" id="A0A0E9QLS6"/>